<feature type="chain" id="PRO_5006029732" description="Secreted protein" evidence="1">
    <location>
        <begin position="24"/>
        <end position="75"/>
    </location>
</feature>
<protein>
    <recommendedName>
        <fullName evidence="4">Secreted protein</fullName>
    </recommendedName>
</protein>
<reference evidence="2 3" key="1">
    <citation type="submission" date="2015-09" db="EMBL/GenBank/DDBJ databases">
        <title>Genome announcement of multiple Pseudomonas syringae strains.</title>
        <authorList>
            <person name="Thakur S."/>
            <person name="Wang P.W."/>
            <person name="Gong Y."/>
            <person name="Weir B.S."/>
            <person name="Guttman D.S."/>
        </authorList>
    </citation>
    <scope>NUCLEOTIDE SEQUENCE [LARGE SCALE GENOMIC DNA]</scope>
    <source>
        <strain evidence="2 3">ICMP2802</strain>
    </source>
</reference>
<proteinExistence type="predicted"/>
<gene>
    <name evidence="2" type="ORF">ALO91_04073</name>
</gene>
<accession>A0A0N8QE27</accession>
<dbReference type="EMBL" id="LJPM01000226">
    <property type="protein sequence ID" value="KPW21222.1"/>
    <property type="molecule type" value="Genomic_DNA"/>
</dbReference>
<sequence length="75" mass="8130">MKLEMARGLFIFGALAVATVAVAALEQPSTRILTTQHGEGHCPLPRVEKNLVNVQPDHDLLLFMYSLAQGTGVKN</sequence>
<keyword evidence="1" id="KW-0732">Signal</keyword>
<evidence type="ECO:0000313" key="2">
    <source>
        <dbReference type="EMBL" id="KPW21222.1"/>
    </source>
</evidence>
<evidence type="ECO:0008006" key="4">
    <source>
        <dbReference type="Google" id="ProtNLM"/>
    </source>
</evidence>
<dbReference type="PATRIC" id="fig|199198.5.peg.5890"/>
<evidence type="ECO:0000313" key="3">
    <source>
        <dbReference type="Proteomes" id="UP000050297"/>
    </source>
</evidence>
<dbReference type="AlphaFoldDB" id="A0A0N8QE27"/>
<name>A0A0N8QE27_PSESX</name>
<organism evidence="2 3">
    <name type="scientific">Pseudomonas syringae pv. aceris</name>
    <dbReference type="NCBI Taxonomy" id="199198"/>
    <lineage>
        <taxon>Bacteria</taxon>
        <taxon>Pseudomonadati</taxon>
        <taxon>Pseudomonadota</taxon>
        <taxon>Gammaproteobacteria</taxon>
        <taxon>Pseudomonadales</taxon>
        <taxon>Pseudomonadaceae</taxon>
        <taxon>Pseudomonas</taxon>
        <taxon>Pseudomonas syringae</taxon>
    </lineage>
</organism>
<evidence type="ECO:0000256" key="1">
    <source>
        <dbReference type="SAM" id="SignalP"/>
    </source>
</evidence>
<dbReference type="Proteomes" id="UP000050297">
    <property type="component" value="Unassembled WGS sequence"/>
</dbReference>
<comment type="caution">
    <text evidence="2">The sequence shown here is derived from an EMBL/GenBank/DDBJ whole genome shotgun (WGS) entry which is preliminary data.</text>
</comment>
<feature type="signal peptide" evidence="1">
    <location>
        <begin position="1"/>
        <end position="23"/>
    </location>
</feature>
<dbReference type="RefSeq" id="WP_024640922.1">
    <property type="nucleotide sequence ID" value="NZ_LGAR01000135.1"/>
</dbReference>